<organism evidence="1 2">
    <name type="scientific">Eleutherodactylus coqui</name>
    <name type="common">Puerto Rican coqui</name>
    <dbReference type="NCBI Taxonomy" id="57060"/>
    <lineage>
        <taxon>Eukaryota</taxon>
        <taxon>Metazoa</taxon>
        <taxon>Chordata</taxon>
        <taxon>Craniata</taxon>
        <taxon>Vertebrata</taxon>
        <taxon>Euteleostomi</taxon>
        <taxon>Amphibia</taxon>
        <taxon>Batrachia</taxon>
        <taxon>Anura</taxon>
        <taxon>Neobatrachia</taxon>
        <taxon>Hyloidea</taxon>
        <taxon>Eleutherodactylidae</taxon>
        <taxon>Eleutherodactylinae</taxon>
        <taxon>Eleutherodactylus</taxon>
        <taxon>Eleutherodactylus</taxon>
    </lineage>
</organism>
<proteinExistence type="predicted"/>
<dbReference type="Proteomes" id="UP000770717">
    <property type="component" value="Unassembled WGS sequence"/>
</dbReference>
<keyword evidence="2" id="KW-1185">Reference proteome</keyword>
<gene>
    <name evidence="1" type="ORF">GDO78_012505</name>
</gene>
<evidence type="ECO:0000313" key="2">
    <source>
        <dbReference type="Proteomes" id="UP000770717"/>
    </source>
</evidence>
<comment type="caution">
    <text evidence="1">The sequence shown here is derived from an EMBL/GenBank/DDBJ whole genome shotgun (WGS) entry which is preliminary data.</text>
</comment>
<dbReference type="EMBL" id="WNTK01000008">
    <property type="protein sequence ID" value="KAG9478876.1"/>
    <property type="molecule type" value="Genomic_DNA"/>
</dbReference>
<dbReference type="AlphaFoldDB" id="A0A8J6F1X5"/>
<evidence type="ECO:0000313" key="1">
    <source>
        <dbReference type="EMBL" id="KAG9478875.1"/>
    </source>
</evidence>
<dbReference type="EMBL" id="WNTK01000008">
    <property type="protein sequence ID" value="KAG9478875.1"/>
    <property type="molecule type" value="Genomic_DNA"/>
</dbReference>
<accession>A0A8J6F1X5</accession>
<name>A0A8J6F1X5_ELECQ</name>
<sequence length="68" mass="7064">MTSMRPQILKGSTVKIKVPGLSSCGHDSALQPRHGSVCGVADDFTGSHLTAAAALPVLTPVLTSWVTY</sequence>
<reference evidence="1" key="1">
    <citation type="thesis" date="2020" institute="ProQuest LLC" country="789 East Eisenhower Parkway, Ann Arbor, MI, USA">
        <title>Comparative Genomics and Chromosome Evolution.</title>
        <authorList>
            <person name="Mudd A.B."/>
        </authorList>
    </citation>
    <scope>NUCLEOTIDE SEQUENCE</scope>
    <source>
        <strain evidence="1">HN-11 Male</strain>
        <tissue evidence="1">Kidney and liver</tissue>
    </source>
</reference>
<protein>
    <submittedName>
        <fullName evidence="1">Uncharacterized protein</fullName>
    </submittedName>
</protein>